<dbReference type="PROSITE" id="PS00107">
    <property type="entry name" value="PROTEIN_KINASE_ATP"/>
    <property type="match status" value="1"/>
</dbReference>
<evidence type="ECO:0000313" key="10">
    <source>
        <dbReference type="Proteomes" id="UP000799118"/>
    </source>
</evidence>
<dbReference type="InterPro" id="IPR017441">
    <property type="entry name" value="Protein_kinase_ATP_BS"/>
</dbReference>
<name>A0A6A4HF55_9AGAR</name>
<dbReference type="PANTHER" id="PTHR24345">
    <property type="entry name" value="SERINE/THREONINE-PROTEIN KINASE PLK"/>
    <property type="match status" value="1"/>
</dbReference>
<dbReference type="InterPro" id="IPR011009">
    <property type="entry name" value="Kinase-like_dom_sf"/>
</dbReference>
<feature type="non-terminal residue" evidence="9">
    <location>
        <position position="313"/>
    </location>
</feature>
<reference evidence="9" key="1">
    <citation type="journal article" date="2019" name="Environ. Microbiol.">
        <title>Fungal ecological strategies reflected in gene transcription - a case study of two litter decomposers.</title>
        <authorList>
            <person name="Barbi F."/>
            <person name="Kohler A."/>
            <person name="Barry K."/>
            <person name="Baskaran P."/>
            <person name="Daum C."/>
            <person name="Fauchery L."/>
            <person name="Ihrmark K."/>
            <person name="Kuo A."/>
            <person name="LaButti K."/>
            <person name="Lipzen A."/>
            <person name="Morin E."/>
            <person name="Grigoriev I.V."/>
            <person name="Henrissat B."/>
            <person name="Lindahl B."/>
            <person name="Martin F."/>
        </authorList>
    </citation>
    <scope>NUCLEOTIDE SEQUENCE</scope>
    <source>
        <strain evidence="9">JB14</strain>
    </source>
</reference>
<organism evidence="9 10">
    <name type="scientific">Gymnopus androsaceus JB14</name>
    <dbReference type="NCBI Taxonomy" id="1447944"/>
    <lineage>
        <taxon>Eukaryota</taxon>
        <taxon>Fungi</taxon>
        <taxon>Dikarya</taxon>
        <taxon>Basidiomycota</taxon>
        <taxon>Agaricomycotina</taxon>
        <taxon>Agaricomycetes</taxon>
        <taxon>Agaricomycetidae</taxon>
        <taxon>Agaricales</taxon>
        <taxon>Marasmiineae</taxon>
        <taxon>Omphalotaceae</taxon>
        <taxon>Gymnopus</taxon>
    </lineage>
</organism>
<dbReference type="OrthoDB" id="541276at2759"/>
<dbReference type="Gene3D" id="1.10.510.10">
    <property type="entry name" value="Transferase(Phosphotransferase) domain 1"/>
    <property type="match status" value="1"/>
</dbReference>
<dbReference type="InterPro" id="IPR000719">
    <property type="entry name" value="Prot_kinase_dom"/>
</dbReference>
<dbReference type="SMART" id="SM00220">
    <property type="entry name" value="S_TKc"/>
    <property type="match status" value="1"/>
</dbReference>
<dbReference type="EMBL" id="ML769502">
    <property type="protein sequence ID" value="KAE9397112.1"/>
    <property type="molecule type" value="Genomic_DNA"/>
</dbReference>
<evidence type="ECO:0000256" key="1">
    <source>
        <dbReference type="ARBA" id="ARBA00022527"/>
    </source>
</evidence>
<evidence type="ECO:0000256" key="4">
    <source>
        <dbReference type="ARBA" id="ARBA00022777"/>
    </source>
</evidence>
<keyword evidence="3 6" id="KW-0547">Nucleotide-binding</keyword>
<keyword evidence="10" id="KW-1185">Reference proteome</keyword>
<evidence type="ECO:0000313" key="9">
    <source>
        <dbReference type="EMBL" id="KAE9397112.1"/>
    </source>
</evidence>
<dbReference type="AlphaFoldDB" id="A0A6A4HF55"/>
<gene>
    <name evidence="9" type="ORF">BT96DRAFT_823725</name>
</gene>
<dbReference type="InterPro" id="IPR008271">
    <property type="entry name" value="Ser/Thr_kinase_AS"/>
</dbReference>
<dbReference type="SUPFAM" id="SSF56112">
    <property type="entry name" value="Protein kinase-like (PK-like)"/>
    <property type="match status" value="1"/>
</dbReference>
<protein>
    <submittedName>
        <fullName evidence="9">Kinase-like protein</fullName>
    </submittedName>
</protein>
<dbReference type="PROSITE" id="PS50011">
    <property type="entry name" value="PROTEIN_KINASE_DOM"/>
    <property type="match status" value="1"/>
</dbReference>
<comment type="similarity">
    <text evidence="7">Belongs to the protein kinase superfamily.</text>
</comment>
<dbReference type="Pfam" id="PF00069">
    <property type="entry name" value="Pkinase"/>
    <property type="match status" value="1"/>
</dbReference>
<evidence type="ECO:0000256" key="5">
    <source>
        <dbReference type="ARBA" id="ARBA00022840"/>
    </source>
</evidence>
<dbReference type="GO" id="GO:0005634">
    <property type="term" value="C:nucleus"/>
    <property type="evidence" value="ECO:0007669"/>
    <property type="project" value="TreeGrafter"/>
</dbReference>
<dbReference type="GO" id="GO:0004674">
    <property type="term" value="F:protein serine/threonine kinase activity"/>
    <property type="evidence" value="ECO:0007669"/>
    <property type="project" value="UniProtKB-KW"/>
</dbReference>
<keyword evidence="4 9" id="KW-0418">Kinase</keyword>
<dbReference type="PROSITE" id="PS00108">
    <property type="entry name" value="PROTEIN_KINASE_ST"/>
    <property type="match status" value="1"/>
</dbReference>
<evidence type="ECO:0000256" key="3">
    <source>
        <dbReference type="ARBA" id="ARBA00022741"/>
    </source>
</evidence>
<evidence type="ECO:0000256" key="2">
    <source>
        <dbReference type="ARBA" id="ARBA00022679"/>
    </source>
</evidence>
<sequence length="313" mass="35881">MSTQSRHVPITYKFPDFAGHLLDGGRFKLLDLLGSGAYGKVYSAIDLSSPCEKPNYYAVKCLLRPTPGSREEAFQLREFSLHRRVSCHPNIVGFHEIFYDHLYIYVVLDLCLGGDLYSAITERQVFWQNDELIKSTFVQILDAVHYCHEKDVFHRDLKPENILCSKDGSIYLADFGLSTHKKVSTEFRCGSSYYMSPECIGEEFGDRKYSTRHSDIWSLGVILTNMIAGRNPWRYAMTTEECFANFLHNRDFLRSVLPISSQANDLLKHIFHITPRNRITIPDLRRAVLAIDTFFMSEKELALSNDAVRSVAA</sequence>
<feature type="domain" description="Protein kinase" evidence="8">
    <location>
        <begin position="27"/>
        <end position="295"/>
    </location>
</feature>
<evidence type="ECO:0000256" key="7">
    <source>
        <dbReference type="RuleBase" id="RU000304"/>
    </source>
</evidence>
<dbReference type="PANTHER" id="PTHR24345:SF91">
    <property type="entry name" value="SERINE_THREONINE-PROTEIN KINASE PLK4"/>
    <property type="match status" value="1"/>
</dbReference>
<dbReference type="Proteomes" id="UP000799118">
    <property type="component" value="Unassembled WGS sequence"/>
</dbReference>
<keyword evidence="2" id="KW-0808">Transferase</keyword>
<accession>A0A6A4HF55</accession>
<keyword evidence="5 6" id="KW-0067">ATP-binding</keyword>
<evidence type="ECO:0000259" key="8">
    <source>
        <dbReference type="PROSITE" id="PS50011"/>
    </source>
</evidence>
<dbReference type="GO" id="GO:0005524">
    <property type="term" value="F:ATP binding"/>
    <property type="evidence" value="ECO:0007669"/>
    <property type="project" value="UniProtKB-UniRule"/>
</dbReference>
<feature type="binding site" evidence="6">
    <location>
        <position position="60"/>
    </location>
    <ligand>
        <name>ATP</name>
        <dbReference type="ChEBI" id="CHEBI:30616"/>
    </ligand>
</feature>
<evidence type="ECO:0000256" key="6">
    <source>
        <dbReference type="PROSITE-ProRule" id="PRU10141"/>
    </source>
</evidence>
<proteinExistence type="inferred from homology"/>
<keyword evidence="1 7" id="KW-0723">Serine/threonine-protein kinase</keyword>